<protein>
    <submittedName>
        <fullName evidence="2">Unannotated protein</fullName>
    </submittedName>
</protein>
<dbReference type="Gene3D" id="3.30.70.360">
    <property type="match status" value="1"/>
</dbReference>
<dbReference type="EMBL" id="CAFBPM010000002">
    <property type="protein sequence ID" value="CAB5010667.1"/>
    <property type="molecule type" value="Genomic_DNA"/>
</dbReference>
<evidence type="ECO:0000259" key="1">
    <source>
        <dbReference type="Pfam" id="PF07687"/>
    </source>
</evidence>
<dbReference type="PANTHER" id="PTHR30575:SF0">
    <property type="entry name" value="XAA-ARG DIPEPTIDASE"/>
    <property type="match status" value="1"/>
</dbReference>
<dbReference type="PIRSF" id="PIRSF037226">
    <property type="entry name" value="Amidohydrolase_ACY1L2_prd"/>
    <property type="match status" value="1"/>
</dbReference>
<dbReference type="SUPFAM" id="SSF55031">
    <property type="entry name" value="Bacterial exopeptidase dimerisation domain"/>
    <property type="match status" value="1"/>
</dbReference>
<dbReference type="InterPro" id="IPR011650">
    <property type="entry name" value="Peptidase_M20_dimer"/>
</dbReference>
<dbReference type="PANTHER" id="PTHR30575">
    <property type="entry name" value="PEPTIDASE M20"/>
    <property type="match status" value="1"/>
</dbReference>
<dbReference type="NCBIfam" id="TIGR01891">
    <property type="entry name" value="amidohydrolases"/>
    <property type="match status" value="1"/>
</dbReference>
<dbReference type="SUPFAM" id="SSF53187">
    <property type="entry name" value="Zn-dependent exopeptidases"/>
    <property type="match status" value="1"/>
</dbReference>
<reference evidence="2" key="1">
    <citation type="submission" date="2020-05" db="EMBL/GenBank/DDBJ databases">
        <authorList>
            <person name="Chiriac C."/>
            <person name="Salcher M."/>
            <person name="Ghai R."/>
            <person name="Kavagutti S V."/>
        </authorList>
    </citation>
    <scope>NUCLEOTIDE SEQUENCE</scope>
</reference>
<evidence type="ECO:0000313" key="2">
    <source>
        <dbReference type="EMBL" id="CAB4881854.1"/>
    </source>
</evidence>
<sequence length="388" mass="40738">MNAHLSSTAIGAIEANRENLVSLSESLHADPELAFEEHHAAALLTNMLREEGFEVTDGVGDLPTAFDATFGSGALTIAVMAEYDALPEVGHACGHNLIAAAGVGTALGLKAVADECDVTLRVFGTPAEEGGGGKVLMLERGVFDGVNLAMMMHPWSFDRLESACLAVDHFDVTFLGQSAHASAAPSEGVNASDAMTLAHVAIGLLRQQLPPGDQIHGVITFGGDAANIIPAKVTARFMCRSRSVEGLEMLRPRVNACFEAGALATGCSLEMEEIAPVYTHMEQDHDLVGLYRTHAEERGRRFELDDAGAPLPTYSTDMANISLAIPSIHPLVGIDSNGAVNHQPEFAAACIGPSAETALIDGAVALCLTGIDAATTEPLRSRLLSRHI</sequence>
<dbReference type="Gene3D" id="3.40.630.10">
    <property type="entry name" value="Zn peptidases"/>
    <property type="match status" value="1"/>
</dbReference>
<dbReference type="InterPro" id="IPR017439">
    <property type="entry name" value="Amidohydrolase"/>
</dbReference>
<proteinExistence type="predicted"/>
<gene>
    <name evidence="2" type="ORF">UFOPK3427_01565</name>
    <name evidence="3" type="ORF">UFOPK4112_00291</name>
</gene>
<dbReference type="GO" id="GO:0016805">
    <property type="term" value="F:dipeptidase activity"/>
    <property type="evidence" value="ECO:0007669"/>
    <property type="project" value="InterPro"/>
</dbReference>
<organism evidence="2">
    <name type="scientific">freshwater metagenome</name>
    <dbReference type="NCBI Taxonomy" id="449393"/>
    <lineage>
        <taxon>unclassified sequences</taxon>
        <taxon>metagenomes</taxon>
        <taxon>ecological metagenomes</taxon>
    </lineage>
</organism>
<dbReference type="InterPro" id="IPR052030">
    <property type="entry name" value="Peptidase_M20/M20A_hydrolases"/>
</dbReference>
<dbReference type="GO" id="GO:0005737">
    <property type="term" value="C:cytoplasm"/>
    <property type="evidence" value="ECO:0007669"/>
    <property type="project" value="TreeGrafter"/>
</dbReference>
<evidence type="ECO:0000313" key="3">
    <source>
        <dbReference type="EMBL" id="CAB5010667.1"/>
    </source>
</evidence>
<dbReference type="InterPro" id="IPR002933">
    <property type="entry name" value="Peptidase_M20"/>
</dbReference>
<dbReference type="AlphaFoldDB" id="A0A6J7EKU8"/>
<dbReference type="CDD" id="cd05672">
    <property type="entry name" value="M20_ACY1L2-like"/>
    <property type="match status" value="1"/>
</dbReference>
<dbReference type="GO" id="GO:0071713">
    <property type="term" value="F:para-aminobenzoyl-glutamate hydrolase activity"/>
    <property type="evidence" value="ECO:0007669"/>
    <property type="project" value="TreeGrafter"/>
</dbReference>
<dbReference type="Pfam" id="PF07687">
    <property type="entry name" value="M20_dimer"/>
    <property type="match status" value="1"/>
</dbReference>
<dbReference type="InterPro" id="IPR017144">
    <property type="entry name" value="Xaa-Arg_dipeptidase"/>
</dbReference>
<dbReference type="EMBL" id="CAFBLT010000002">
    <property type="protein sequence ID" value="CAB4881854.1"/>
    <property type="molecule type" value="Genomic_DNA"/>
</dbReference>
<dbReference type="InterPro" id="IPR036264">
    <property type="entry name" value="Bact_exopeptidase_dim_dom"/>
</dbReference>
<name>A0A6J7EKU8_9ZZZZ</name>
<accession>A0A6J7EKU8</accession>
<dbReference type="Pfam" id="PF01546">
    <property type="entry name" value="Peptidase_M20"/>
    <property type="match status" value="1"/>
</dbReference>
<dbReference type="FunFam" id="3.30.70.360:FF:000004">
    <property type="entry name" value="Peptidase M20 domain-containing protein 2"/>
    <property type="match status" value="1"/>
</dbReference>
<feature type="domain" description="Peptidase M20 dimerisation" evidence="1">
    <location>
        <begin position="170"/>
        <end position="260"/>
    </location>
</feature>
<dbReference type="GO" id="GO:0046657">
    <property type="term" value="P:folic acid catabolic process"/>
    <property type="evidence" value="ECO:0007669"/>
    <property type="project" value="TreeGrafter"/>
</dbReference>